<keyword evidence="9" id="KW-0067">ATP-binding</keyword>
<dbReference type="InterPro" id="IPR050398">
    <property type="entry name" value="HssS/ArlS-like"/>
</dbReference>
<dbReference type="GO" id="GO:0005524">
    <property type="term" value="F:ATP binding"/>
    <property type="evidence" value="ECO:0007669"/>
    <property type="project" value="UniProtKB-KW"/>
</dbReference>
<keyword evidence="4" id="KW-1003">Cell membrane</keyword>
<keyword evidence="7" id="KW-0547">Nucleotide-binding</keyword>
<accession>A0A9D6VBC1</accession>
<keyword evidence="12" id="KW-1133">Transmembrane helix</keyword>
<dbReference type="PANTHER" id="PTHR45528:SF1">
    <property type="entry name" value="SENSOR HISTIDINE KINASE CPXA"/>
    <property type="match status" value="1"/>
</dbReference>
<feature type="transmembrane region" description="Helical" evidence="12">
    <location>
        <begin position="20"/>
        <end position="39"/>
    </location>
</feature>
<dbReference type="SUPFAM" id="SSF158472">
    <property type="entry name" value="HAMP domain-like"/>
    <property type="match status" value="1"/>
</dbReference>
<keyword evidence="8" id="KW-0418">Kinase</keyword>
<gene>
    <name evidence="14" type="ORF">HY912_22665</name>
</gene>
<comment type="caution">
    <text evidence="14">The sequence shown here is derived from an EMBL/GenBank/DDBJ whole genome shotgun (WGS) entry which is preliminary data.</text>
</comment>
<dbReference type="GO" id="GO:0000160">
    <property type="term" value="P:phosphorelay signal transduction system"/>
    <property type="evidence" value="ECO:0007669"/>
    <property type="project" value="UniProtKB-KW"/>
</dbReference>
<dbReference type="GO" id="GO:0004673">
    <property type="term" value="F:protein histidine kinase activity"/>
    <property type="evidence" value="ECO:0007669"/>
    <property type="project" value="UniProtKB-EC"/>
</dbReference>
<dbReference type="EC" id="2.7.13.3" evidence="3"/>
<evidence type="ECO:0000313" key="15">
    <source>
        <dbReference type="Proteomes" id="UP000807825"/>
    </source>
</evidence>
<keyword evidence="10" id="KW-0902">Two-component regulatory system</keyword>
<dbReference type="SMART" id="SM00304">
    <property type="entry name" value="HAMP"/>
    <property type="match status" value="1"/>
</dbReference>
<evidence type="ECO:0000256" key="2">
    <source>
        <dbReference type="ARBA" id="ARBA00004651"/>
    </source>
</evidence>
<dbReference type="PANTHER" id="PTHR45528">
    <property type="entry name" value="SENSOR HISTIDINE KINASE CPXA"/>
    <property type="match status" value="1"/>
</dbReference>
<protein>
    <recommendedName>
        <fullName evidence="3">histidine kinase</fullName>
        <ecNumber evidence="3">2.7.13.3</ecNumber>
    </recommendedName>
</protein>
<sequence>MKQPIPLEQENQKRRRELYVALFAAFLLGLIFLVESHIARSAEDIPFAGHLLLFGLLSVVTLLLILIIFFLIRNLFKLLFERRRKVLGSHLKTRLTSAFVALTLVPTVVLFIASAGVLHTTIESWFKSQVEESLQSSLVVAQAFYQNASEKVTTAGQRLSLLIQTSELLDPSMRDRLVNSAESWRAAEGVSSIQLYYRDGAVPLLLKDPSLKEVAIPPPFPSFLKIAFQGDSSSKIMPLDGGSDLIRGITPVRNKDGQNIEAALVVDYYIPNSLASRLFSISSAFGDYQEAKRLKGPVKTIYVLILLMVALLAIFIGFWFGATMARDITDPLLDLAEGTEKIAQGDLEVYIEPAADDELGVLVRSFNKMTA</sequence>
<evidence type="ECO:0000256" key="5">
    <source>
        <dbReference type="ARBA" id="ARBA00022553"/>
    </source>
</evidence>
<dbReference type="Pfam" id="PF00672">
    <property type="entry name" value="HAMP"/>
    <property type="match status" value="1"/>
</dbReference>
<evidence type="ECO:0000256" key="8">
    <source>
        <dbReference type="ARBA" id="ARBA00022777"/>
    </source>
</evidence>
<keyword evidence="11 12" id="KW-0472">Membrane</keyword>
<evidence type="ECO:0000256" key="12">
    <source>
        <dbReference type="SAM" id="Phobius"/>
    </source>
</evidence>
<evidence type="ECO:0000256" key="7">
    <source>
        <dbReference type="ARBA" id="ARBA00022741"/>
    </source>
</evidence>
<dbReference type="PROSITE" id="PS50885">
    <property type="entry name" value="HAMP"/>
    <property type="match status" value="1"/>
</dbReference>
<evidence type="ECO:0000256" key="1">
    <source>
        <dbReference type="ARBA" id="ARBA00000085"/>
    </source>
</evidence>
<evidence type="ECO:0000313" key="14">
    <source>
        <dbReference type="EMBL" id="MBI5252307.1"/>
    </source>
</evidence>
<dbReference type="Gene3D" id="6.10.340.10">
    <property type="match status" value="1"/>
</dbReference>
<keyword evidence="6" id="KW-0808">Transferase</keyword>
<feature type="domain" description="HAMP" evidence="13">
    <location>
        <begin position="326"/>
        <end position="371"/>
    </location>
</feature>
<evidence type="ECO:0000256" key="4">
    <source>
        <dbReference type="ARBA" id="ARBA00022475"/>
    </source>
</evidence>
<dbReference type="InterPro" id="IPR003660">
    <property type="entry name" value="HAMP_dom"/>
</dbReference>
<evidence type="ECO:0000256" key="9">
    <source>
        <dbReference type="ARBA" id="ARBA00022840"/>
    </source>
</evidence>
<comment type="catalytic activity">
    <reaction evidence="1">
        <text>ATP + protein L-histidine = ADP + protein N-phospho-L-histidine.</text>
        <dbReference type="EC" id="2.7.13.3"/>
    </reaction>
</comment>
<reference evidence="14" key="1">
    <citation type="submission" date="2020-07" db="EMBL/GenBank/DDBJ databases">
        <title>Huge and variable diversity of episymbiotic CPR bacteria and DPANN archaea in groundwater ecosystems.</title>
        <authorList>
            <person name="He C.Y."/>
            <person name="Keren R."/>
            <person name="Whittaker M."/>
            <person name="Farag I.F."/>
            <person name="Doudna J."/>
            <person name="Cate J.H.D."/>
            <person name="Banfield J.F."/>
        </authorList>
    </citation>
    <scope>NUCLEOTIDE SEQUENCE</scope>
    <source>
        <strain evidence="14">NC_groundwater_1664_Pr3_B-0.1um_52_9</strain>
    </source>
</reference>
<evidence type="ECO:0000256" key="10">
    <source>
        <dbReference type="ARBA" id="ARBA00023012"/>
    </source>
</evidence>
<dbReference type="Proteomes" id="UP000807825">
    <property type="component" value="Unassembled WGS sequence"/>
</dbReference>
<organism evidence="14 15">
    <name type="scientific">Desulfomonile tiedjei</name>
    <dbReference type="NCBI Taxonomy" id="2358"/>
    <lineage>
        <taxon>Bacteria</taxon>
        <taxon>Pseudomonadati</taxon>
        <taxon>Thermodesulfobacteriota</taxon>
        <taxon>Desulfomonilia</taxon>
        <taxon>Desulfomonilales</taxon>
        <taxon>Desulfomonilaceae</taxon>
        <taxon>Desulfomonile</taxon>
    </lineage>
</organism>
<comment type="subcellular location">
    <subcellularLocation>
        <location evidence="2">Cell membrane</location>
        <topology evidence="2">Multi-pass membrane protein</topology>
    </subcellularLocation>
</comment>
<evidence type="ECO:0000256" key="11">
    <source>
        <dbReference type="ARBA" id="ARBA00023136"/>
    </source>
</evidence>
<dbReference type="EMBL" id="JACRDE010000593">
    <property type="protein sequence ID" value="MBI5252307.1"/>
    <property type="molecule type" value="Genomic_DNA"/>
</dbReference>
<dbReference type="CDD" id="cd06225">
    <property type="entry name" value="HAMP"/>
    <property type="match status" value="1"/>
</dbReference>
<name>A0A9D6VBC1_9BACT</name>
<feature type="transmembrane region" description="Helical" evidence="12">
    <location>
        <begin position="51"/>
        <end position="76"/>
    </location>
</feature>
<feature type="transmembrane region" description="Helical" evidence="12">
    <location>
        <begin position="97"/>
        <end position="118"/>
    </location>
</feature>
<proteinExistence type="predicted"/>
<evidence type="ECO:0000259" key="13">
    <source>
        <dbReference type="PROSITE" id="PS50885"/>
    </source>
</evidence>
<keyword evidence="5" id="KW-0597">Phosphoprotein</keyword>
<evidence type="ECO:0000256" key="3">
    <source>
        <dbReference type="ARBA" id="ARBA00012438"/>
    </source>
</evidence>
<dbReference type="GO" id="GO:0005886">
    <property type="term" value="C:plasma membrane"/>
    <property type="evidence" value="ECO:0007669"/>
    <property type="project" value="UniProtKB-SubCell"/>
</dbReference>
<dbReference type="AlphaFoldDB" id="A0A9D6VBC1"/>
<feature type="non-terminal residue" evidence="14">
    <location>
        <position position="371"/>
    </location>
</feature>
<evidence type="ECO:0000256" key="6">
    <source>
        <dbReference type="ARBA" id="ARBA00022679"/>
    </source>
</evidence>
<keyword evidence="12" id="KW-0812">Transmembrane</keyword>
<feature type="transmembrane region" description="Helical" evidence="12">
    <location>
        <begin position="301"/>
        <end position="322"/>
    </location>
</feature>